<protein>
    <recommendedName>
        <fullName evidence="4">Secreted protein</fullName>
    </recommendedName>
</protein>
<sequence length="237" mass="23896">MKTERLHVSTTRRPRRAVAAVLAAATALAVPTVIVPTAAAQTPIVVPVDELGRPTAELLDQVEAFANQPDLPEQVSGILLRVVSFFRGDGEAGVALPENGPAFTQFGWPTVATECIGGSSNAVGTAIAVPGPALIPLPGIPASQTGFVFTALGTGPAAAEQTTSMQVHWLNLNTGQTGITPLLPGTMNLDGPGTVNGTADTGSGTVLAVLSGGITTNEESGPVNCQFAPTVGLTTVA</sequence>
<name>S4XF56_9CORY</name>
<feature type="signal peptide" evidence="1">
    <location>
        <begin position="1"/>
        <end position="29"/>
    </location>
</feature>
<dbReference type="HOGENOM" id="CLU_073060_0_0_11"/>
<feature type="chain" id="PRO_5039448380" description="Secreted protein" evidence="1">
    <location>
        <begin position="30"/>
        <end position="237"/>
    </location>
</feature>
<accession>S4XF56</accession>
<dbReference type="STRING" id="1200352.A606_07645"/>
<dbReference type="EMBL" id="CP003696">
    <property type="protein sequence ID" value="AGP31176.1"/>
    <property type="molecule type" value="Genomic_DNA"/>
</dbReference>
<dbReference type="PATRIC" id="fig|1200352.3.peg.1559"/>
<dbReference type="AlphaFoldDB" id="S4XF56"/>
<evidence type="ECO:0000313" key="3">
    <source>
        <dbReference type="Proteomes" id="UP000014809"/>
    </source>
</evidence>
<gene>
    <name evidence="2" type="ORF">A606_07645</name>
</gene>
<proteinExistence type="predicted"/>
<dbReference type="KEGG" id="cter:A606_07645"/>
<keyword evidence="3" id="KW-1185">Reference proteome</keyword>
<dbReference type="Proteomes" id="UP000014809">
    <property type="component" value="Chromosome"/>
</dbReference>
<evidence type="ECO:0000313" key="2">
    <source>
        <dbReference type="EMBL" id="AGP31176.1"/>
    </source>
</evidence>
<evidence type="ECO:0008006" key="4">
    <source>
        <dbReference type="Google" id="ProtNLM"/>
    </source>
</evidence>
<dbReference type="RefSeq" id="WP_020441537.1">
    <property type="nucleotide sequence ID" value="NC_021663.1"/>
</dbReference>
<organism evidence="2 3">
    <name type="scientific">Corynebacterium terpenotabidum Y-11</name>
    <dbReference type="NCBI Taxonomy" id="1200352"/>
    <lineage>
        <taxon>Bacteria</taxon>
        <taxon>Bacillati</taxon>
        <taxon>Actinomycetota</taxon>
        <taxon>Actinomycetes</taxon>
        <taxon>Mycobacteriales</taxon>
        <taxon>Corynebacteriaceae</taxon>
        <taxon>Corynebacterium</taxon>
    </lineage>
</organism>
<reference evidence="2 3" key="1">
    <citation type="submission" date="2012-06" db="EMBL/GenBank/DDBJ databases">
        <title>Complete genome sequence of Corynebacterium terpenotabidum Y-11 (=DSM 44721).</title>
        <authorList>
            <person name="Ruckert C."/>
            <person name="Albersmeier A."/>
            <person name="Al-Dilaimi A."/>
            <person name="Szczepanowski R."/>
            <person name="Kalinowski J."/>
        </authorList>
    </citation>
    <scope>NUCLEOTIDE SEQUENCE [LARGE SCALE GENOMIC DNA]</scope>
    <source>
        <strain evidence="2 3">Y-11</strain>
    </source>
</reference>
<dbReference type="eggNOG" id="ENOG5033SXJ">
    <property type="taxonomic scope" value="Bacteria"/>
</dbReference>
<evidence type="ECO:0000256" key="1">
    <source>
        <dbReference type="SAM" id="SignalP"/>
    </source>
</evidence>
<keyword evidence="1" id="KW-0732">Signal</keyword>